<dbReference type="STRING" id="303518.ENSPNYP00000026652"/>
<dbReference type="PANTHER" id="PTHR11505">
    <property type="entry name" value="L1 TRANSPOSABLE ELEMENT-RELATED"/>
    <property type="match status" value="1"/>
</dbReference>
<dbReference type="AlphaFoldDB" id="A0A3B4GTU0"/>
<dbReference type="GeneTree" id="ENSGT00980000198682"/>
<protein>
    <recommendedName>
        <fullName evidence="4">L1 transposable element RRM domain-containing protein</fullName>
    </recommendedName>
</protein>
<name>A0A3B4GTU0_9CICH</name>
<keyword evidence="1" id="KW-0175">Coiled coil</keyword>
<sequence>MLKKLPSSPPVSPTCPWTRLFLPFVFTMSRKVNKSASTSQPNLRPAANTASPPRGKTSPRPGSPDTPLVDTERFTKAELLSELREEISALFKKELTAAFAENLTSIRSDIQQLKTDLSSDITTMRQEFAGLRSTVTGMEQSLSTCTDDIVHLQAKVDAMSKELAKLENKCEDLESRSRRNNIRIVGVPEENVLSATDVSVLLMEAFQLGKEPLVDRAHRTLAPKPNTGERPRAMVVKLHYYADCARILQKARELQRVQINNMTISVFPDHTAKTARARAAFNEVRRQLRGIQGVRFGILYPARLRITYQGIGSQTFFAGPPFALQEKCLKTQQFRPHINGVSNHRKLRFF</sequence>
<evidence type="ECO:0000313" key="3">
    <source>
        <dbReference type="Ensembl" id="ENSPNYP00000026652.1"/>
    </source>
</evidence>
<evidence type="ECO:0000256" key="2">
    <source>
        <dbReference type="SAM" id="MobiDB-lite"/>
    </source>
</evidence>
<evidence type="ECO:0008006" key="4">
    <source>
        <dbReference type="Google" id="ProtNLM"/>
    </source>
</evidence>
<dbReference type="Gene3D" id="3.30.70.1820">
    <property type="entry name" value="L1 transposable element, RRM domain"/>
    <property type="match status" value="1"/>
</dbReference>
<proteinExistence type="predicted"/>
<feature type="coiled-coil region" evidence="1">
    <location>
        <begin position="149"/>
        <end position="183"/>
    </location>
</feature>
<evidence type="ECO:0000256" key="1">
    <source>
        <dbReference type="SAM" id="Coils"/>
    </source>
</evidence>
<reference evidence="3" key="1">
    <citation type="submission" date="2023-09" db="UniProtKB">
        <authorList>
            <consortium name="Ensembl"/>
        </authorList>
    </citation>
    <scope>IDENTIFICATION</scope>
</reference>
<accession>A0A3B4GTU0</accession>
<dbReference type="Gene3D" id="1.20.5.340">
    <property type="match status" value="1"/>
</dbReference>
<feature type="region of interest" description="Disordered" evidence="2">
    <location>
        <begin position="34"/>
        <end position="69"/>
    </location>
</feature>
<dbReference type="Ensembl" id="ENSPNYT00000027304.1">
    <property type="protein sequence ID" value="ENSPNYP00000026652.1"/>
    <property type="gene ID" value="ENSPNYG00000020097.1"/>
</dbReference>
<dbReference type="InterPro" id="IPR004244">
    <property type="entry name" value="Transposase_22"/>
</dbReference>
<organism evidence="3">
    <name type="scientific">Pundamilia nyererei</name>
    <dbReference type="NCBI Taxonomy" id="303518"/>
    <lineage>
        <taxon>Eukaryota</taxon>
        <taxon>Metazoa</taxon>
        <taxon>Chordata</taxon>
        <taxon>Craniata</taxon>
        <taxon>Vertebrata</taxon>
        <taxon>Euteleostomi</taxon>
        <taxon>Actinopterygii</taxon>
        <taxon>Neopterygii</taxon>
        <taxon>Teleostei</taxon>
        <taxon>Neoteleostei</taxon>
        <taxon>Acanthomorphata</taxon>
        <taxon>Ovalentaria</taxon>
        <taxon>Cichlomorphae</taxon>
        <taxon>Cichliformes</taxon>
        <taxon>Cichlidae</taxon>
        <taxon>African cichlids</taxon>
        <taxon>Pseudocrenilabrinae</taxon>
        <taxon>Haplochromini</taxon>
        <taxon>Pundamilia</taxon>
    </lineage>
</organism>